<organism evidence="2">
    <name type="scientific">marine metagenome</name>
    <dbReference type="NCBI Taxonomy" id="408172"/>
    <lineage>
        <taxon>unclassified sequences</taxon>
        <taxon>metagenomes</taxon>
        <taxon>ecological metagenomes</taxon>
    </lineage>
</organism>
<reference evidence="2" key="1">
    <citation type="submission" date="2018-05" db="EMBL/GenBank/DDBJ databases">
        <authorList>
            <person name="Lanie J.A."/>
            <person name="Ng W.-L."/>
            <person name="Kazmierczak K.M."/>
            <person name="Andrzejewski T.M."/>
            <person name="Davidsen T.M."/>
            <person name="Wayne K.J."/>
            <person name="Tettelin H."/>
            <person name="Glass J.I."/>
            <person name="Rusch D."/>
            <person name="Podicherti R."/>
            <person name="Tsui H.-C.T."/>
            <person name="Winkler M.E."/>
        </authorList>
    </citation>
    <scope>NUCLEOTIDE SEQUENCE</scope>
</reference>
<dbReference type="CDD" id="cd02440">
    <property type="entry name" value="AdoMet_MTases"/>
    <property type="match status" value="1"/>
</dbReference>
<sequence length="190" mass="21734">MTQRESRYYGTDWPVTMEGSYGDSTRADFFSDSMVLPFPERTFDTIVSTQVLEHVRQPEIVIREMARVLKPNGILILSAPMTWPLHEEPHDYYRYTLHGLRHLLEEADFEILDEIPRGNNWTTMAQMFLDTQVGNLGRRLPEKIYTSLVSLAVNHACSVANLFKPVHRLCLGWVIAARKISAEGVPSADI</sequence>
<dbReference type="InterPro" id="IPR029063">
    <property type="entry name" value="SAM-dependent_MTases_sf"/>
</dbReference>
<feature type="domain" description="Methyltransferase type 11" evidence="1">
    <location>
        <begin position="32"/>
        <end position="77"/>
    </location>
</feature>
<name>A0A382F763_9ZZZZ</name>
<dbReference type="GO" id="GO:0008757">
    <property type="term" value="F:S-adenosylmethionine-dependent methyltransferase activity"/>
    <property type="evidence" value="ECO:0007669"/>
    <property type="project" value="InterPro"/>
</dbReference>
<dbReference type="Pfam" id="PF08241">
    <property type="entry name" value="Methyltransf_11"/>
    <property type="match status" value="1"/>
</dbReference>
<evidence type="ECO:0000259" key="1">
    <source>
        <dbReference type="Pfam" id="PF08241"/>
    </source>
</evidence>
<dbReference type="AlphaFoldDB" id="A0A382F763"/>
<evidence type="ECO:0000313" key="2">
    <source>
        <dbReference type="EMBL" id="SVB57927.1"/>
    </source>
</evidence>
<accession>A0A382F763</accession>
<protein>
    <recommendedName>
        <fullName evidence="1">Methyltransferase type 11 domain-containing protein</fullName>
    </recommendedName>
</protein>
<proteinExistence type="predicted"/>
<dbReference type="EMBL" id="UINC01047973">
    <property type="protein sequence ID" value="SVB57927.1"/>
    <property type="molecule type" value="Genomic_DNA"/>
</dbReference>
<gene>
    <name evidence="2" type="ORF">METZ01_LOCUS210781</name>
</gene>
<dbReference type="SUPFAM" id="SSF53335">
    <property type="entry name" value="S-adenosyl-L-methionine-dependent methyltransferases"/>
    <property type="match status" value="1"/>
</dbReference>
<dbReference type="Gene3D" id="3.40.50.150">
    <property type="entry name" value="Vaccinia Virus protein VP39"/>
    <property type="match status" value="1"/>
</dbReference>
<dbReference type="InterPro" id="IPR013216">
    <property type="entry name" value="Methyltransf_11"/>
</dbReference>